<dbReference type="SMART" id="SM00046">
    <property type="entry name" value="DAGKc"/>
    <property type="match status" value="1"/>
</dbReference>
<dbReference type="InterPro" id="IPR016064">
    <property type="entry name" value="NAD/diacylglycerol_kinase_sf"/>
</dbReference>
<dbReference type="PROSITE" id="PS50146">
    <property type="entry name" value="DAGK"/>
    <property type="match status" value="1"/>
</dbReference>
<proteinExistence type="predicted"/>
<dbReference type="EMBL" id="CP089984">
    <property type="protein sequence ID" value="WXB11265.1"/>
    <property type="molecule type" value="Genomic_DNA"/>
</dbReference>
<dbReference type="Proteomes" id="UP001370348">
    <property type="component" value="Chromosome"/>
</dbReference>
<organism evidence="2 3">
    <name type="scientific">Pendulispora albinea</name>
    <dbReference type="NCBI Taxonomy" id="2741071"/>
    <lineage>
        <taxon>Bacteria</taxon>
        <taxon>Pseudomonadati</taxon>
        <taxon>Myxococcota</taxon>
        <taxon>Myxococcia</taxon>
        <taxon>Myxococcales</taxon>
        <taxon>Sorangiineae</taxon>
        <taxon>Pendulisporaceae</taxon>
        <taxon>Pendulispora</taxon>
    </lineage>
</organism>
<dbReference type="Gene3D" id="2.60.200.40">
    <property type="match status" value="1"/>
</dbReference>
<gene>
    <name evidence="2" type="ORF">LZC94_25755</name>
</gene>
<protein>
    <submittedName>
        <fullName evidence="2">Diacylglycerol kinase</fullName>
    </submittedName>
</protein>
<evidence type="ECO:0000313" key="2">
    <source>
        <dbReference type="EMBL" id="WXB11265.1"/>
    </source>
</evidence>
<keyword evidence="2" id="KW-0418">Kinase</keyword>
<keyword evidence="3" id="KW-1185">Reference proteome</keyword>
<dbReference type="SUPFAM" id="SSF111331">
    <property type="entry name" value="NAD kinase/diacylglycerol kinase-like"/>
    <property type="match status" value="1"/>
</dbReference>
<evidence type="ECO:0000259" key="1">
    <source>
        <dbReference type="PROSITE" id="PS50146"/>
    </source>
</evidence>
<sequence>MASRRWTAGKSAAGSGLAILVNANAKRGGRRIAAQLGRALPGARIRLTRTIDEIEGWLKSVRDARCILAAGGDGTAIALINAMHHVIPKKDPFPCVGLLPLGTGNAWARSTGARKLGQLVDVLAGLGPGTLPTRRFGLVECEGILTGFAGCGWDAQILDDYKKQLQASRGPGKRVAKSVYGYLGAVVLRTTPKQIVRGRPHVLIENMGDAVYTVDPEGRVVKIDGIGNGAVLYEGLASVAGCATVPEFGYGFRAFPFAERLMGQLNVRIYDRSALGAFKDLRPLWHGTHPLRGMHDWFASAVRMTFSRPMPLQIGGDAVGERQTVDYRISERTIEMLDWRTLN</sequence>
<evidence type="ECO:0000313" key="3">
    <source>
        <dbReference type="Proteomes" id="UP001370348"/>
    </source>
</evidence>
<name>A0ABZ2LQ24_9BACT</name>
<dbReference type="Pfam" id="PF00781">
    <property type="entry name" value="DAGK_cat"/>
    <property type="match status" value="1"/>
</dbReference>
<keyword evidence="2" id="KW-0808">Transferase</keyword>
<accession>A0ABZ2LQ24</accession>
<dbReference type="GO" id="GO:0016301">
    <property type="term" value="F:kinase activity"/>
    <property type="evidence" value="ECO:0007669"/>
    <property type="project" value="UniProtKB-KW"/>
</dbReference>
<dbReference type="Gene3D" id="3.40.50.10330">
    <property type="entry name" value="Probable inorganic polyphosphate/atp-NAD kinase, domain 1"/>
    <property type="match status" value="1"/>
</dbReference>
<dbReference type="InterPro" id="IPR017438">
    <property type="entry name" value="ATP-NAD_kinase_N"/>
</dbReference>
<reference evidence="2 3" key="1">
    <citation type="submission" date="2021-12" db="EMBL/GenBank/DDBJ databases">
        <title>Discovery of the Pendulisporaceae a myxobacterial family with distinct sporulation behavior and unique specialized metabolism.</title>
        <authorList>
            <person name="Garcia R."/>
            <person name="Popoff A."/>
            <person name="Bader C.D."/>
            <person name="Loehr J."/>
            <person name="Walesch S."/>
            <person name="Walt C."/>
            <person name="Boldt J."/>
            <person name="Bunk B."/>
            <person name="Haeckl F.J.F.P.J."/>
            <person name="Gunesch A.P."/>
            <person name="Birkelbach J."/>
            <person name="Nuebel U."/>
            <person name="Pietschmann T."/>
            <person name="Bach T."/>
            <person name="Mueller R."/>
        </authorList>
    </citation>
    <scope>NUCLEOTIDE SEQUENCE [LARGE SCALE GENOMIC DNA]</scope>
    <source>
        <strain evidence="2 3">MSr11954</strain>
    </source>
</reference>
<feature type="domain" description="DAGKc" evidence="1">
    <location>
        <begin position="67"/>
        <end position="145"/>
    </location>
</feature>
<dbReference type="RefSeq" id="WP_394820881.1">
    <property type="nucleotide sequence ID" value="NZ_CP089984.1"/>
</dbReference>
<dbReference type="InterPro" id="IPR001206">
    <property type="entry name" value="Diacylglycerol_kinase_cat_dom"/>
</dbReference>